<keyword evidence="2" id="KW-1185">Reference proteome</keyword>
<reference evidence="1 2" key="1">
    <citation type="submission" date="2014-03" db="EMBL/GenBank/DDBJ databases">
        <title>Bradyrhizobium valentinum sp. nov., isolated from effective nodules of Lupinus mariae-josephae, a lupine endemic of basic-lime soils in Eastern Spain.</title>
        <authorList>
            <person name="Duran D."/>
            <person name="Rey L."/>
            <person name="Navarro A."/>
            <person name="Busquets A."/>
            <person name="Imperial J."/>
            <person name="Ruiz-Argueso T."/>
        </authorList>
    </citation>
    <scope>NUCLEOTIDE SEQUENCE [LARGE SCALE GENOMIC DNA]</scope>
    <source>
        <strain evidence="1 2">Ro19</strain>
    </source>
</reference>
<evidence type="ECO:0000313" key="2">
    <source>
        <dbReference type="Proteomes" id="UP000052023"/>
    </source>
</evidence>
<sequence>MVKGPSAVRATREIKELAERAALTQANLAKIGKAQPYLCKLLKESHIASSRVQRRVREMLEAEVTRSLSRGSKASGGLRNLRAISPRQWMLSSGLFIEMYRSRE</sequence>
<accession>A0A0R3MBX9</accession>
<dbReference type="Proteomes" id="UP000052023">
    <property type="component" value="Unassembled WGS sequence"/>
</dbReference>
<dbReference type="EMBL" id="LLYA01000226">
    <property type="protein sequence ID" value="KRR15277.1"/>
    <property type="molecule type" value="Genomic_DNA"/>
</dbReference>
<organism evidence="1 2">
    <name type="scientific">Bradyrhizobium retamae</name>
    <dbReference type="NCBI Taxonomy" id="1300035"/>
    <lineage>
        <taxon>Bacteria</taxon>
        <taxon>Pseudomonadati</taxon>
        <taxon>Pseudomonadota</taxon>
        <taxon>Alphaproteobacteria</taxon>
        <taxon>Hyphomicrobiales</taxon>
        <taxon>Nitrobacteraceae</taxon>
        <taxon>Bradyrhizobium</taxon>
    </lineage>
</organism>
<protein>
    <submittedName>
        <fullName evidence="1">Uncharacterized protein</fullName>
    </submittedName>
</protein>
<proteinExistence type="predicted"/>
<comment type="caution">
    <text evidence="1">The sequence shown here is derived from an EMBL/GenBank/DDBJ whole genome shotgun (WGS) entry which is preliminary data.</text>
</comment>
<gene>
    <name evidence="1" type="ORF">CQ13_37300</name>
</gene>
<dbReference type="AlphaFoldDB" id="A0A0R3MBX9"/>
<name>A0A0R3MBX9_9BRAD</name>
<evidence type="ECO:0000313" key="1">
    <source>
        <dbReference type="EMBL" id="KRR15277.1"/>
    </source>
</evidence>